<reference evidence="4 5" key="1">
    <citation type="submission" date="2022-06" db="EMBL/GenBank/DDBJ databases">
        <title>Draft genome sequence of type strain Streptomyces rubrisoli DSM 42083.</title>
        <authorList>
            <person name="Duangmal K."/>
            <person name="Klaysubun C."/>
        </authorList>
    </citation>
    <scope>NUCLEOTIDE SEQUENCE [LARGE SCALE GENOMIC DNA]</scope>
    <source>
        <strain evidence="4 5">DSM 42083</strain>
    </source>
</reference>
<keyword evidence="2 4" id="KW-0503">Monooxygenase</keyword>
<dbReference type="EMBL" id="JANFNH010000001">
    <property type="protein sequence ID" value="MCQ4040896.1"/>
    <property type="molecule type" value="Genomic_DNA"/>
</dbReference>
<dbReference type="Proteomes" id="UP001206206">
    <property type="component" value="Unassembled WGS sequence"/>
</dbReference>
<evidence type="ECO:0000256" key="2">
    <source>
        <dbReference type="ARBA" id="ARBA00023033"/>
    </source>
</evidence>
<name>A0ABT1P691_9ACTN</name>
<dbReference type="PRINTS" id="PR00420">
    <property type="entry name" value="RNGMNOXGNASE"/>
</dbReference>
<sequence length="400" mass="43033">MTHIRTALVVGGGIAGPVAAMALRKAGVDATVYEAYRATADGVGGGLSIAPNGLNALGVLTADDAVRRIGTPMTAMVVQSWTGKRLAEFGGLPGLPTMQFVWRSELYRALYDEAARRGIRTEHGKRLVHLTDTGDEVTAHFADGTQATADILVGADGIRSTTRTLIDPAAPRPRYTGLISFGARLTDTGAAPTGGKMHMVFGKRAFFGYQVLDDGSGGWFVNLPHRAPITLAETRQVPAEEWLRVLREAFADDRTPALQLLRRTEPADLLVVGPMEDIPTVPTWHRGRTVLIGDAAHATSPSSGQGASLAAESAVELARCLRDLPHEQAFAAFERLRRARAEKIIAAAARTNSDKAAGPIARVLRDLLMPTTMRLLAKPEKMAWQYDHRIPWDAPVTRTG</sequence>
<dbReference type="Gene3D" id="3.50.50.60">
    <property type="entry name" value="FAD/NAD(P)-binding domain"/>
    <property type="match status" value="1"/>
</dbReference>
<dbReference type="Pfam" id="PF01494">
    <property type="entry name" value="FAD_binding_3"/>
    <property type="match status" value="2"/>
</dbReference>
<evidence type="ECO:0000259" key="3">
    <source>
        <dbReference type="Pfam" id="PF01494"/>
    </source>
</evidence>
<accession>A0ABT1P691</accession>
<dbReference type="InterPro" id="IPR036188">
    <property type="entry name" value="FAD/NAD-bd_sf"/>
</dbReference>
<dbReference type="PANTHER" id="PTHR13789:SF309">
    <property type="entry name" value="PUTATIVE (AFU_ORTHOLOGUE AFUA_6G14510)-RELATED"/>
    <property type="match status" value="1"/>
</dbReference>
<gene>
    <name evidence="4" type="ORF">NON19_02350</name>
</gene>
<dbReference type="GO" id="GO:0004497">
    <property type="term" value="F:monooxygenase activity"/>
    <property type="evidence" value="ECO:0007669"/>
    <property type="project" value="UniProtKB-KW"/>
</dbReference>
<feature type="domain" description="FAD-binding" evidence="3">
    <location>
        <begin position="7"/>
        <end position="167"/>
    </location>
</feature>
<dbReference type="RefSeq" id="WP_255924829.1">
    <property type="nucleotide sequence ID" value="NZ_JANFNH010000001.1"/>
</dbReference>
<protein>
    <submittedName>
        <fullName evidence="4">FAD-dependent monooxygenase</fullName>
    </submittedName>
</protein>
<evidence type="ECO:0000256" key="1">
    <source>
        <dbReference type="ARBA" id="ARBA00023002"/>
    </source>
</evidence>
<dbReference type="SUPFAM" id="SSF51905">
    <property type="entry name" value="FAD/NAD(P)-binding domain"/>
    <property type="match status" value="1"/>
</dbReference>
<keyword evidence="1" id="KW-0560">Oxidoreductase</keyword>
<dbReference type="PANTHER" id="PTHR13789">
    <property type="entry name" value="MONOOXYGENASE"/>
    <property type="match status" value="1"/>
</dbReference>
<evidence type="ECO:0000313" key="4">
    <source>
        <dbReference type="EMBL" id="MCQ4040896.1"/>
    </source>
</evidence>
<evidence type="ECO:0000313" key="5">
    <source>
        <dbReference type="Proteomes" id="UP001206206"/>
    </source>
</evidence>
<feature type="domain" description="FAD-binding" evidence="3">
    <location>
        <begin position="282"/>
        <end position="345"/>
    </location>
</feature>
<dbReference type="InterPro" id="IPR050493">
    <property type="entry name" value="FAD-dep_Monooxygenase_BioMet"/>
</dbReference>
<dbReference type="InterPro" id="IPR002938">
    <property type="entry name" value="FAD-bd"/>
</dbReference>
<organism evidence="4 5">
    <name type="scientific">Streptantibioticus rubrisoli</name>
    <dbReference type="NCBI Taxonomy" id="1387313"/>
    <lineage>
        <taxon>Bacteria</taxon>
        <taxon>Bacillati</taxon>
        <taxon>Actinomycetota</taxon>
        <taxon>Actinomycetes</taxon>
        <taxon>Kitasatosporales</taxon>
        <taxon>Streptomycetaceae</taxon>
        <taxon>Streptantibioticus</taxon>
    </lineage>
</organism>
<comment type="caution">
    <text evidence="4">The sequence shown here is derived from an EMBL/GenBank/DDBJ whole genome shotgun (WGS) entry which is preliminary data.</text>
</comment>
<proteinExistence type="predicted"/>
<keyword evidence="5" id="KW-1185">Reference proteome</keyword>